<keyword evidence="2" id="KW-1185">Reference proteome</keyword>
<comment type="caution">
    <text evidence="1">The sequence shown here is derived from an EMBL/GenBank/DDBJ whole genome shotgun (WGS) entry which is preliminary data.</text>
</comment>
<proteinExistence type="predicted"/>
<name>A0ABQ6LRD5_9RHOB</name>
<gene>
    <name evidence="1" type="ORF">LNKW23_41830</name>
</gene>
<dbReference type="Proteomes" id="UP001239909">
    <property type="component" value="Unassembled WGS sequence"/>
</dbReference>
<dbReference type="EMBL" id="BSYI01000047">
    <property type="protein sequence ID" value="GMG84967.1"/>
    <property type="molecule type" value="Genomic_DNA"/>
</dbReference>
<sequence length="133" mass="14714">MAIPTSFYDVAEHIVPKRGRLTISVQTAAQKPSLARNMAGLSIPSDLRRPVLAMDDTVAYPLLLRDNPRVRISFDEGWTCCPMQHAVGLPCLQNGNGSVRPMLNHHIDIIFLRVGGTQDILTIGILLNIPQYK</sequence>
<reference evidence="1 2" key="1">
    <citation type="submission" date="2023-04" db="EMBL/GenBank/DDBJ databases">
        <title>Marinoamorphus aggregata gen. nov., sp. Nov., isolate from tissue of brittle star Ophioplocus japonicus.</title>
        <authorList>
            <person name="Kawano K."/>
            <person name="Sawayama S."/>
            <person name="Nakagawa S."/>
        </authorList>
    </citation>
    <scope>NUCLEOTIDE SEQUENCE [LARGE SCALE GENOMIC DNA]</scope>
    <source>
        <strain evidence="1 2">NKW23</strain>
    </source>
</reference>
<evidence type="ECO:0000313" key="2">
    <source>
        <dbReference type="Proteomes" id="UP001239909"/>
    </source>
</evidence>
<organism evidence="1 2">
    <name type="scientific">Paralimibaculum aggregatum</name>
    <dbReference type="NCBI Taxonomy" id="3036245"/>
    <lineage>
        <taxon>Bacteria</taxon>
        <taxon>Pseudomonadati</taxon>
        <taxon>Pseudomonadota</taxon>
        <taxon>Alphaproteobacteria</taxon>
        <taxon>Rhodobacterales</taxon>
        <taxon>Paracoccaceae</taxon>
        <taxon>Paralimibaculum</taxon>
    </lineage>
</organism>
<protein>
    <submittedName>
        <fullName evidence="1">Uncharacterized protein</fullName>
    </submittedName>
</protein>
<evidence type="ECO:0000313" key="1">
    <source>
        <dbReference type="EMBL" id="GMG84967.1"/>
    </source>
</evidence>
<accession>A0ABQ6LRD5</accession>